<reference evidence="1 2" key="1">
    <citation type="submission" date="2018-06" db="EMBL/GenBank/DDBJ databases">
        <title>A transcriptomic atlas of mushroom development highlights an independent origin of complex multicellularity.</title>
        <authorList>
            <consortium name="DOE Joint Genome Institute"/>
            <person name="Krizsan K."/>
            <person name="Almasi E."/>
            <person name="Merenyi Z."/>
            <person name="Sahu N."/>
            <person name="Viragh M."/>
            <person name="Koszo T."/>
            <person name="Mondo S."/>
            <person name="Kiss B."/>
            <person name="Balint B."/>
            <person name="Kues U."/>
            <person name="Barry K."/>
            <person name="Hegedus J.C."/>
            <person name="Henrissat B."/>
            <person name="Johnson J."/>
            <person name="Lipzen A."/>
            <person name="Ohm R."/>
            <person name="Nagy I."/>
            <person name="Pangilinan J."/>
            <person name="Yan J."/>
            <person name="Xiong Y."/>
            <person name="Grigoriev I.V."/>
            <person name="Hibbett D.S."/>
            <person name="Nagy L.G."/>
        </authorList>
    </citation>
    <scope>NUCLEOTIDE SEQUENCE [LARGE SCALE GENOMIC DNA]</scope>
    <source>
        <strain evidence="1 2">SZMC22713</strain>
    </source>
</reference>
<dbReference type="Proteomes" id="UP000294933">
    <property type="component" value="Unassembled WGS sequence"/>
</dbReference>
<dbReference type="InterPro" id="IPR032675">
    <property type="entry name" value="LRR_dom_sf"/>
</dbReference>
<accession>A0A4Y7QC90</accession>
<dbReference type="VEuPathDB" id="FungiDB:BD410DRAFT_744038"/>
<dbReference type="OrthoDB" id="3252356at2759"/>
<dbReference type="STRING" id="50990.A0A4Y7QC90"/>
<dbReference type="AlphaFoldDB" id="A0A4Y7QC90"/>
<name>A0A4Y7QC90_9AGAM</name>
<proteinExistence type="predicted"/>
<organism evidence="1 2">
    <name type="scientific">Rickenella mellea</name>
    <dbReference type="NCBI Taxonomy" id="50990"/>
    <lineage>
        <taxon>Eukaryota</taxon>
        <taxon>Fungi</taxon>
        <taxon>Dikarya</taxon>
        <taxon>Basidiomycota</taxon>
        <taxon>Agaricomycotina</taxon>
        <taxon>Agaricomycetes</taxon>
        <taxon>Hymenochaetales</taxon>
        <taxon>Rickenellaceae</taxon>
        <taxon>Rickenella</taxon>
    </lineage>
</organism>
<evidence type="ECO:0000313" key="2">
    <source>
        <dbReference type="Proteomes" id="UP000294933"/>
    </source>
</evidence>
<evidence type="ECO:0000313" key="1">
    <source>
        <dbReference type="EMBL" id="TDL25293.1"/>
    </source>
</evidence>
<dbReference type="EMBL" id="ML170164">
    <property type="protein sequence ID" value="TDL25293.1"/>
    <property type="molecule type" value="Genomic_DNA"/>
</dbReference>
<sequence>MEQVLSILLPHLPRWQYLDLHADTWEPIFCFLYHTQKRCAPLLQHVSMARCYTYFSLPGKSFLPQPMKRHFPLFGGGTPKLRRITLTGVHVEWTSMAFRNLTELDLRYHARDVMPTVPEFIRMLSTPQLLQKLAIVGWGTRWCDEMWEGNVVVLPHLLDLHLGFFDPLHASHLLTLMKMNSLTSIVLEEMSRNVDKFIMPTTDATPVLSHFIHYAHRFHGVERMHLRMIHCMPEYFAHFLEVFSSLRDLTLDGVPEPFLNALTSRPHEYGVVCPQLRFVRCRGLSDDAIRNFIRSRANSHHPLRSVNSEVGVSCETSTVCEVIGKTGLSIVPVD</sequence>
<dbReference type="Gene3D" id="3.80.10.10">
    <property type="entry name" value="Ribonuclease Inhibitor"/>
    <property type="match status" value="1"/>
</dbReference>
<protein>
    <recommendedName>
        <fullName evidence="3">F-box domain-containing protein</fullName>
    </recommendedName>
</protein>
<gene>
    <name evidence="1" type="ORF">BD410DRAFT_744038</name>
</gene>
<dbReference type="SUPFAM" id="SSF52047">
    <property type="entry name" value="RNI-like"/>
    <property type="match status" value="1"/>
</dbReference>
<keyword evidence="2" id="KW-1185">Reference proteome</keyword>
<evidence type="ECO:0008006" key="3">
    <source>
        <dbReference type="Google" id="ProtNLM"/>
    </source>
</evidence>